<feature type="signal peptide" evidence="1">
    <location>
        <begin position="1"/>
        <end position="22"/>
    </location>
</feature>
<gene>
    <name evidence="2" type="ORF">ACFQ2T_13370</name>
</gene>
<sequence>MMNIKKIAFALAALSVSSLAAAGVTPAQIEAARGAGTLDQAWIAGASAPTKSIYEGWVKGCQAGTGSIFTAQASSSTAVTPGSLGNFFAYACTRGTRISVLYHTVDGGSLNAFTPFTNGTKPARVSYVGNASCTKLATGYTDATNAANNADVYKGCAQSGASIALDASGVQTAANKSANAAALAANPLAPQQIVGGFSDVEPTLFSNTIGGGNVSSFGVVSNAFLGQAFGVAVSTPLYRKLQEVQGISESGSSYSPALAPSLTKGQIASILQEGGAVQTAESWFPILGEDDGEKVIIQRRVDTSGSQASSNAFFLGNPCLGGNLLLPTTSTTGNYQVIQNSGSGNVKTNITTASNAAAGSRYAIGVLSLENDPTVENNANNGYRYIKIDGSHPETGDVVNARAAAAAGTYPFHMEMKAFVANSAPAGFQRTIVTTIVNALKNPTAAACATLPRGLTLNPDGGNTTCEAGVVKAKFTNFGNNCSPAVLYE</sequence>
<evidence type="ECO:0000256" key="1">
    <source>
        <dbReference type="SAM" id="SignalP"/>
    </source>
</evidence>
<organism evidence="2 3">
    <name type="scientific">Methylophilus flavus</name>
    <dbReference type="NCBI Taxonomy" id="640084"/>
    <lineage>
        <taxon>Bacteria</taxon>
        <taxon>Pseudomonadati</taxon>
        <taxon>Pseudomonadota</taxon>
        <taxon>Betaproteobacteria</taxon>
        <taxon>Nitrosomonadales</taxon>
        <taxon>Methylophilaceae</taxon>
        <taxon>Methylophilus</taxon>
    </lineage>
</organism>
<evidence type="ECO:0008006" key="4">
    <source>
        <dbReference type="Google" id="ProtNLM"/>
    </source>
</evidence>
<evidence type="ECO:0000313" key="3">
    <source>
        <dbReference type="Proteomes" id="UP001597206"/>
    </source>
</evidence>
<accession>A0ABW3PCJ3</accession>
<proteinExistence type="predicted"/>
<name>A0ABW3PCJ3_9PROT</name>
<dbReference type="EMBL" id="JBHTLN010000007">
    <property type="protein sequence ID" value="MFD1123498.1"/>
    <property type="molecule type" value="Genomic_DNA"/>
</dbReference>
<keyword evidence="1" id="KW-0732">Signal</keyword>
<dbReference type="Proteomes" id="UP001597206">
    <property type="component" value="Unassembled WGS sequence"/>
</dbReference>
<keyword evidence="3" id="KW-1185">Reference proteome</keyword>
<comment type="caution">
    <text evidence="2">The sequence shown here is derived from an EMBL/GenBank/DDBJ whole genome shotgun (WGS) entry which is preliminary data.</text>
</comment>
<dbReference type="RefSeq" id="WP_379035256.1">
    <property type="nucleotide sequence ID" value="NZ_JBHTLN010000007.1"/>
</dbReference>
<protein>
    <recommendedName>
        <fullName evidence="4">PBP domain-containing protein</fullName>
    </recommendedName>
</protein>
<evidence type="ECO:0000313" key="2">
    <source>
        <dbReference type="EMBL" id="MFD1123498.1"/>
    </source>
</evidence>
<reference evidence="3" key="1">
    <citation type="journal article" date="2019" name="Int. J. Syst. Evol. Microbiol.">
        <title>The Global Catalogue of Microorganisms (GCM) 10K type strain sequencing project: providing services to taxonomists for standard genome sequencing and annotation.</title>
        <authorList>
            <consortium name="The Broad Institute Genomics Platform"/>
            <consortium name="The Broad Institute Genome Sequencing Center for Infectious Disease"/>
            <person name="Wu L."/>
            <person name="Ma J."/>
        </authorList>
    </citation>
    <scope>NUCLEOTIDE SEQUENCE [LARGE SCALE GENOMIC DNA]</scope>
    <source>
        <strain evidence="3">CCUG 58411</strain>
    </source>
</reference>
<feature type="chain" id="PRO_5045732827" description="PBP domain-containing protein" evidence="1">
    <location>
        <begin position="23"/>
        <end position="489"/>
    </location>
</feature>